<evidence type="ECO:0000313" key="1">
    <source>
        <dbReference type="EMBL" id="GLQ57496.1"/>
    </source>
</evidence>
<protein>
    <recommendedName>
        <fullName evidence="3">Prenyltransferase/squalene oxidase-like repeat protein</fullName>
    </recommendedName>
</protein>
<dbReference type="Proteomes" id="UP001156691">
    <property type="component" value="Unassembled WGS sequence"/>
</dbReference>
<dbReference type="EMBL" id="BSNS01000024">
    <property type="protein sequence ID" value="GLQ57496.1"/>
    <property type="molecule type" value="Genomic_DNA"/>
</dbReference>
<keyword evidence="2" id="KW-1185">Reference proteome</keyword>
<dbReference type="InterPro" id="IPR008930">
    <property type="entry name" value="Terpenoid_cyclase/PrenylTrfase"/>
</dbReference>
<sequence>MGANVETAVSFLATHGRLVDRRRLQFIRGEGTSESVWAALRAYRNVDGGYGWGLEPDLRAPESQPVGAMHALEIMADPGMTSASEVNHVLELCVWLQSHTLPDGGLPFALPVLDPSGTAPFWASANPDMSSLQMTAQVVAQLHLIGRNHPTVASHPWLARASNYCFDVLGADTFVPSAYELLFALRMLDAATGQDPRAENLIDRLALHLPRNGIVSVDGGAAGEALYLLDLSPRPDNTSRRLFDKDAVAADLARLTSEQRPDGGWSVNIDVHSPAAALEWRSYATVQALTILQLHGV</sequence>
<evidence type="ECO:0008006" key="3">
    <source>
        <dbReference type="Google" id="ProtNLM"/>
    </source>
</evidence>
<gene>
    <name evidence="1" type="ORF">GCM10010862_47550</name>
</gene>
<evidence type="ECO:0000313" key="2">
    <source>
        <dbReference type="Proteomes" id="UP001156691"/>
    </source>
</evidence>
<comment type="caution">
    <text evidence="1">The sequence shown here is derived from an EMBL/GenBank/DDBJ whole genome shotgun (WGS) entry which is preliminary data.</text>
</comment>
<accession>A0ABQ5WD15</accession>
<reference evidence="2" key="1">
    <citation type="journal article" date="2019" name="Int. J. Syst. Evol. Microbiol.">
        <title>The Global Catalogue of Microorganisms (GCM) 10K type strain sequencing project: providing services to taxonomists for standard genome sequencing and annotation.</title>
        <authorList>
            <consortium name="The Broad Institute Genomics Platform"/>
            <consortium name="The Broad Institute Genome Sequencing Center for Infectious Disease"/>
            <person name="Wu L."/>
            <person name="Ma J."/>
        </authorList>
    </citation>
    <scope>NUCLEOTIDE SEQUENCE [LARGE SCALE GENOMIC DNA]</scope>
    <source>
        <strain evidence="2">NBRC 112416</strain>
    </source>
</reference>
<proteinExistence type="predicted"/>
<dbReference type="Gene3D" id="1.50.10.20">
    <property type="match status" value="1"/>
</dbReference>
<name>A0ABQ5WD15_9HYPH</name>
<dbReference type="SUPFAM" id="SSF48239">
    <property type="entry name" value="Terpenoid cyclases/Protein prenyltransferases"/>
    <property type="match status" value="1"/>
</dbReference>
<organism evidence="1 2">
    <name type="scientific">Devosia nitrariae</name>
    <dbReference type="NCBI Taxonomy" id="2071872"/>
    <lineage>
        <taxon>Bacteria</taxon>
        <taxon>Pseudomonadati</taxon>
        <taxon>Pseudomonadota</taxon>
        <taxon>Alphaproteobacteria</taxon>
        <taxon>Hyphomicrobiales</taxon>
        <taxon>Devosiaceae</taxon>
        <taxon>Devosia</taxon>
    </lineage>
</organism>